<organism evidence="2 3">
    <name type="scientific">Vreelandella piezotolerans</name>
    <dbReference type="NCBI Taxonomy" id="2609667"/>
    <lineage>
        <taxon>Bacteria</taxon>
        <taxon>Pseudomonadati</taxon>
        <taxon>Pseudomonadota</taxon>
        <taxon>Gammaproteobacteria</taxon>
        <taxon>Oceanospirillales</taxon>
        <taxon>Halomonadaceae</taxon>
        <taxon>Vreelandella</taxon>
    </lineage>
</organism>
<proteinExistence type="predicted"/>
<sequence>MQHRSSRGRRAPQWACVMTLLGLFAMSAKAEQSLPAMPQTAEDTPFASEREAVIWRQDELKDLERLLRQLRFDLVNNQDARGAAPRLAELQEKATQAHFLPAFIAGTDGRGSDAKPDIWEEWEDFAAGFTDLEEKVSVLVEAAEREDYRAATRAFSDVGLSCRSCHRAYRYD</sequence>
<reference evidence="2 3" key="1">
    <citation type="submission" date="2019-09" db="EMBL/GenBank/DDBJ databases">
        <title>The Halomonas whole genome shotgun (WGS).</title>
        <authorList>
            <person name="Xie Z."/>
        </authorList>
    </citation>
    <scope>NUCLEOTIDE SEQUENCE [LARGE SCALE GENOMIC DNA]</scope>
    <source>
        <strain evidence="2 3">NBT06E8</strain>
    </source>
</reference>
<dbReference type="Pfam" id="PF01322">
    <property type="entry name" value="Cytochrom_C_2"/>
    <property type="match status" value="1"/>
</dbReference>
<feature type="signal peptide" evidence="1">
    <location>
        <begin position="1"/>
        <end position="30"/>
    </location>
</feature>
<name>A0ABQ6XA12_9GAMM</name>
<dbReference type="Proteomes" id="UP000466130">
    <property type="component" value="Unassembled WGS sequence"/>
</dbReference>
<protein>
    <submittedName>
        <fullName evidence="2">Cytochrome c</fullName>
    </submittedName>
</protein>
<accession>A0ABQ6XA12</accession>
<dbReference type="InterPro" id="IPR010980">
    <property type="entry name" value="Cyt_c/b562"/>
</dbReference>
<dbReference type="PROSITE" id="PS51009">
    <property type="entry name" value="CYTCII"/>
    <property type="match status" value="1"/>
</dbReference>
<evidence type="ECO:0000256" key="1">
    <source>
        <dbReference type="SAM" id="SignalP"/>
    </source>
</evidence>
<comment type="caution">
    <text evidence="2">The sequence shown here is derived from an EMBL/GenBank/DDBJ whole genome shotgun (WGS) entry which is preliminary data.</text>
</comment>
<evidence type="ECO:0000313" key="3">
    <source>
        <dbReference type="Proteomes" id="UP000466130"/>
    </source>
</evidence>
<dbReference type="SUPFAM" id="SSF47175">
    <property type="entry name" value="Cytochromes"/>
    <property type="match status" value="1"/>
</dbReference>
<dbReference type="EMBL" id="VWRT01000008">
    <property type="protein sequence ID" value="KAE8438325.1"/>
    <property type="molecule type" value="Genomic_DNA"/>
</dbReference>
<feature type="chain" id="PRO_5047008751" evidence="1">
    <location>
        <begin position="31"/>
        <end position="172"/>
    </location>
</feature>
<keyword evidence="1" id="KW-0732">Signal</keyword>
<evidence type="ECO:0000313" key="2">
    <source>
        <dbReference type="EMBL" id="KAE8438325.1"/>
    </source>
</evidence>
<dbReference type="Gene3D" id="1.20.120.10">
    <property type="entry name" value="Cytochrome c/b562"/>
    <property type="match status" value="1"/>
</dbReference>
<gene>
    <name evidence="2" type="ORF">F1978_10285</name>
</gene>
<keyword evidence="3" id="KW-1185">Reference proteome</keyword>
<dbReference type="InterPro" id="IPR002321">
    <property type="entry name" value="Cyt_c_II"/>
</dbReference>